<name>A0AAD9NCB8_RIDPI</name>
<dbReference type="AlphaFoldDB" id="A0AAD9NCB8"/>
<comment type="caution">
    <text evidence="1">The sequence shown here is derived from an EMBL/GenBank/DDBJ whole genome shotgun (WGS) entry which is preliminary data.</text>
</comment>
<dbReference type="Proteomes" id="UP001209878">
    <property type="component" value="Unassembled WGS sequence"/>
</dbReference>
<protein>
    <submittedName>
        <fullName evidence="1">Uncharacterized protein</fullName>
    </submittedName>
</protein>
<sequence>MVCAAQRRGKLATCDTPASCLCPCEKVRHVDQTDNGRARSRKA</sequence>
<keyword evidence="2" id="KW-1185">Reference proteome</keyword>
<reference evidence="1" key="1">
    <citation type="journal article" date="2023" name="Mol. Biol. Evol.">
        <title>Third-Generation Sequencing Reveals the Adaptive Role of the Epigenome in Three Deep-Sea Polychaetes.</title>
        <authorList>
            <person name="Perez M."/>
            <person name="Aroh O."/>
            <person name="Sun Y."/>
            <person name="Lan Y."/>
            <person name="Juniper S.K."/>
            <person name="Young C.R."/>
            <person name="Angers B."/>
            <person name="Qian P.Y."/>
        </authorList>
    </citation>
    <scope>NUCLEOTIDE SEQUENCE</scope>
    <source>
        <strain evidence="1">R07B-5</strain>
    </source>
</reference>
<gene>
    <name evidence="1" type="ORF">NP493_1488g00028</name>
</gene>
<evidence type="ECO:0000313" key="1">
    <source>
        <dbReference type="EMBL" id="KAK2163001.1"/>
    </source>
</evidence>
<organism evidence="1 2">
    <name type="scientific">Ridgeia piscesae</name>
    <name type="common">Tubeworm</name>
    <dbReference type="NCBI Taxonomy" id="27915"/>
    <lineage>
        <taxon>Eukaryota</taxon>
        <taxon>Metazoa</taxon>
        <taxon>Spiralia</taxon>
        <taxon>Lophotrochozoa</taxon>
        <taxon>Annelida</taxon>
        <taxon>Polychaeta</taxon>
        <taxon>Sedentaria</taxon>
        <taxon>Canalipalpata</taxon>
        <taxon>Sabellida</taxon>
        <taxon>Siboglinidae</taxon>
        <taxon>Ridgeia</taxon>
    </lineage>
</organism>
<dbReference type="EMBL" id="JAODUO010001487">
    <property type="protein sequence ID" value="KAK2163001.1"/>
    <property type="molecule type" value="Genomic_DNA"/>
</dbReference>
<accession>A0AAD9NCB8</accession>
<evidence type="ECO:0000313" key="2">
    <source>
        <dbReference type="Proteomes" id="UP001209878"/>
    </source>
</evidence>
<proteinExistence type="predicted"/>